<sequence>MKTTHSDEELAKLYEQGPDLPHQINPTDLLAIMEAKNAQAKADLMMRQAVANARENGVTWQQVGDILGVTRQAAHSKYAHAI</sequence>
<dbReference type="Proteomes" id="UP000575397">
    <property type="component" value="Unassembled WGS sequence"/>
</dbReference>
<dbReference type="Proteomes" id="UP000255284">
    <property type="component" value="Unassembled WGS sequence"/>
</dbReference>
<evidence type="ECO:0000313" key="9">
    <source>
        <dbReference type="Proteomes" id="UP001209486"/>
    </source>
</evidence>
<proteinExistence type="predicted"/>
<dbReference type="EMBL" id="JABCUS010000009">
    <property type="protein sequence ID" value="NMX03349.1"/>
    <property type="molecule type" value="Genomic_DNA"/>
</dbReference>
<reference evidence="2 9" key="2">
    <citation type="submission" date="2019-08" db="EMBL/GenBank/DDBJ databases">
        <title>Comparison of rpoB and gyrB Sequences from Mobiluncus Species and Development of a Multiplex PCR Method for Clinical Detection of Mobiluncus curtisii and Mobiluncus mulieris.</title>
        <authorList>
            <person name="Yang L."/>
            <person name="Shen Y."/>
            <person name="Xu G."/>
            <person name="Shu L.-B."/>
            <person name="Hu J."/>
            <person name="Zhang R."/>
            <person name="Wang Y."/>
            <person name="Zhou H.-W."/>
            <person name="Zhang X."/>
        </authorList>
    </citation>
    <scope>NUCLEOTIDE SEQUENCE [LARGE SCALE GENOMIC DNA]</scope>
    <source>
        <strain evidence="2 9">M26</strain>
    </source>
</reference>
<dbReference type="AlphaFoldDB" id="A0A2J9KSJ6"/>
<evidence type="ECO:0000313" key="7">
    <source>
        <dbReference type="Proteomes" id="UP000575397"/>
    </source>
</evidence>
<feature type="compositionally biased region" description="Basic and acidic residues" evidence="1">
    <location>
        <begin position="1"/>
        <end position="12"/>
    </location>
</feature>
<dbReference type="Proteomes" id="UP001209486">
    <property type="component" value="Unassembled WGS sequence"/>
</dbReference>
<reference evidence="7 8" key="3">
    <citation type="submission" date="2020-04" db="EMBL/GenBank/DDBJ databases">
        <title>Antimicrobial susceptibility and clonality of vaginal-derived multi-drug resistant Mobiluncus isolates in China.</title>
        <authorList>
            <person name="Zhang X."/>
        </authorList>
    </citation>
    <scope>NUCLEOTIDE SEQUENCE [LARGE SCALE GENOMIC DNA]</scope>
    <source>
        <strain evidence="4 7">12</strain>
        <strain evidence="3 8">13</strain>
    </source>
</reference>
<dbReference type="RefSeq" id="WP_004011763.1">
    <property type="nucleotide sequence ID" value="NZ_CAMPNB010000015.1"/>
</dbReference>
<evidence type="ECO:0000256" key="1">
    <source>
        <dbReference type="SAM" id="MobiDB-lite"/>
    </source>
</evidence>
<name>A0A2J9KSJ6_9ACTO</name>
<dbReference type="GeneID" id="61168552"/>
<dbReference type="EMBL" id="JABCUR010000008">
    <property type="protein sequence ID" value="NMW65646.1"/>
    <property type="molecule type" value="Genomic_DNA"/>
</dbReference>
<reference evidence="5 6" key="1">
    <citation type="submission" date="2018-06" db="EMBL/GenBank/DDBJ databases">
        <authorList>
            <consortium name="Pathogen Informatics"/>
            <person name="Doyle S."/>
        </authorList>
    </citation>
    <scope>NUCLEOTIDE SEQUENCE [LARGE SCALE GENOMIC DNA]</scope>
    <source>
        <strain evidence="5 6">NCTC11819</strain>
    </source>
</reference>
<dbReference type="OrthoDB" id="3579809at2"/>
<evidence type="ECO:0000313" key="2">
    <source>
        <dbReference type="EMBL" id="MCU9968317.1"/>
    </source>
</evidence>
<dbReference type="Proteomes" id="UP000578252">
    <property type="component" value="Unassembled WGS sequence"/>
</dbReference>
<feature type="region of interest" description="Disordered" evidence="1">
    <location>
        <begin position="1"/>
        <end position="20"/>
    </location>
</feature>
<accession>A0A2J9KSJ6</accession>
<evidence type="ECO:0000313" key="4">
    <source>
        <dbReference type="EMBL" id="NMX03349.1"/>
    </source>
</evidence>
<gene>
    <name evidence="2" type="ORF">FYZ43_02580</name>
    <name evidence="4" type="ORF">HHJ77_05290</name>
    <name evidence="3" type="ORF">HHJ78_08985</name>
    <name evidence="5" type="ORF">NCTC11819_01384</name>
</gene>
<evidence type="ECO:0000313" key="6">
    <source>
        <dbReference type="Proteomes" id="UP000255284"/>
    </source>
</evidence>
<evidence type="ECO:0008006" key="10">
    <source>
        <dbReference type="Google" id="ProtNLM"/>
    </source>
</evidence>
<organism evidence="4 7">
    <name type="scientific">Mobiluncus mulieris</name>
    <dbReference type="NCBI Taxonomy" id="2052"/>
    <lineage>
        <taxon>Bacteria</taxon>
        <taxon>Bacillati</taxon>
        <taxon>Actinomycetota</taxon>
        <taxon>Actinomycetes</taxon>
        <taxon>Actinomycetales</taxon>
        <taxon>Actinomycetaceae</taxon>
        <taxon>Mobiluncus</taxon>
    </lineage>
</organism>
<evidence type="ECO:0000313" key="8">
    <source>
        <dbReference type="Proteomes" id="UP000578252"/>
    </source>
</evidence>
<protein>
    <recommendedName>
        <fullName evidence="10">RNA polymerase subunit sigma-70</fullName>
    </recommendedName>
</protein>
<evidence type="ECO:0000313" key="5">
    <source>
        <dbReference type="EMBL" id="STO16808.1"/>
    </source>
</evidence>
<evidence type="ECO:0000313" key="3">
    <source>
        <dbReference type="EMBL" id="NMW65646.1"/>
    </source>
</evidence>
<dbReference type="EMBL" id="VSZY01000003">
    <property type="protein sequence ID" value="MCU9968317.1"/>
    <property type="molecule type" value="Genomic_DNA"/>
</dbReference>
<comment type="caution">
    <text evidence="4">The sequence shown here is derived from an EMBL/GenBank/DDBJ whole genome shotgun (WGS) entry which is preliminary data.</text>
</comment>
<dbReference type="EMBL" id="UGGQ01000006">
    <property type="protein sequence ID" value="STO16808.1"/>
    <property type="molecule type" value="Genomic_DNA"/>
</dbReference>